<protein>
    <submittedName>
        <fullName evidence="2">Uncharacterized protein</fullName>
    </submittedName>
</protein>
<comment type="caution">
    <text evidence="2">The sequence shown here is derived from an EMBL/GenBank/DDBJ whole genome shotgun (WGS) entry which is preliminary data.</text>
</comment>
<gene>
    <name evidence="2" type="ORF">CSOJ01_14100</name>
</gene>
<keyword evidence="3" id="KW-1185">Reference proteome</keyword>
<dbReference type="EMBL" id="WIGN01000449">
    <property type="protein sequence ID" value="KAF6792694.1"/>
    <property type="molecule type" value="Genomic_DNA"/>
</dbReference>
<dbReference type="Proteomes" id="UP000652219">
    <property type="component" value="Unassembled WGS sequence"/>
</dbReference>
<accession>A0A8H6MJH6</accession>
<evidence type="ECO:0000313" key="2">
    <source>
        <dbReference type="EMBL" id="KAF6792694.1"/>
    </source>
</evidence>
<sequence length="432" mass="47182">MLAFAVVILLAWGPVTVTCSPVEVALPALLKKDLDPSTAVDYGYFSWDPKDPPLWTIRPEDREIFEADREAYIQEQHANPCESKEHAARLYRQYVENDCPAKFRMNPDGSCQGWENYENACASFCQIRTMNRTYFEWASEVPLPNSACRGPSSCSVSEKDTTNVGWAISLTGREGKAARVGVSGGLKGHWGTSPGRSKKVDLRDGQCGYFSWVPADPFSVRSGTVSLAAPARPIFGLVRCDTDTAKSLENVCGHEMWRVRDDVKGKDVPDGTLLFVFTDCQTREPLPMDRQDPVYTAPGVALDSKSVQSLLRTGKLGSAQSTCSMAKTDAPGQKRVTITGWDFSDDKIGPQGNRLRAAVQGCVRAVAQDGAIVLNSRFDRHKSEDAPGGSLAEKGAVEYWKFSADVPVDTTSECVNEVLLAMGGSAQDRCTE</sequence>
<keyword evidence="1" id="KW-0732">Signal</keyword>
<dbReference type="AlphaFoldDB" id="A0A8H6MJH6"/>
<proteinExistence type="predicted"/>
<feature type="chain" id="PRO_5034621530" evidence="1">
    <location>
        <begin position="20"/>
        <end position="432"/>
    </location>
</feature>
<organism evidence="2 3">
    <name type="scientific">Colletotrichum sojae</name>
    <dbReference type="NCBI Taxonomy" id="2175907"/>
    <lineage>
        <taxon>Eukaryota</taxon>
        <taxon>Fungi</taxon>
        <taxon>Dikarya</taxon>
        <taxon>Ascomycota</taxon>
        <taxon>Pezizomycotina</taxon>
        <taxon>Sordariomycetes</taxon>
        <taxon>Hypocreomycetidae</taxon>
        <taxon>Glomerellales</taxon>
        <taxon>Glomerellaceae</taxon>
        <taxon>Colletotrichum</taxon>
        <taxon>Colletotrichum orchidearum species complex</taxon>
    </lineage>
</organism>
<evidence type="ECO:0000256" key="1">
    <source>
        <dbReference type="SAM" id="SignalP"/>
    </source>
</evidence>
<evidence type="ECO:0000313" key="3">
    <source>
        <dbReference type="Proteomes" id="UP000652219"/>
    </source>
</evidence>
<name>A0A8H6MJH6_9PEZI</name>
<reference evidence="2 3" key="1">
    <citation type="journal article" date="2020" name="Phytopathology">
        <title>Genome Sequence Resources of Colletotrichum truncatum, C. plurivorum, C. musicola, and C. sojae: Four Species Pathogenic to Soybean (Glycine max).</title>
        <authorList>
            <person name="Rogerio F."/>
            <person name="Boufleur T.R."/>
            <person name="Ciampi-Guillardi M."/>
            <person name="Sukno S.A."/>
            <person name="Thon M.R."/>
            <person name="Massola Junior N.S."/>
            <person name="Baroncelli R."/>
        </authorList>
    </citation>
    <scope>NUCLEOTIDE SEQUENCE [LARGE SCALE GENOMIC DNA]</scope>
    <source>
        <strain evidence="2 3">LFN0009</strain>
    </source>
</reference>
<feature type="signal peptide" evidence="1">
    <location>
        <begin position="1"/>
        <end position="19"/>
    </location>
</feature>